<keyword evidence="1 5" id="KW-0963">Cytoplasm</keyword>
<protein>
    <recommendedName>
        <fullName evidence="5">Ribosome maturation factor RimM</fullName>
    </recommendedName>
</protein>
<dbReference type="Pfam" id="PF24986">
    <property type="entry name" value="PRC_RimM"/>
    <property type="match status" value="1"/>
</dbReference>
<dbReference type="PANTHER" id="PTHR33692">
    <property type="entry name" value="RIBOSOME MATURATION FACTOR RIMM"/>
    <property type="match status" value="1"/>
</dbReference>
<dbReference type="InterPro" id="IPR036976">
    <property type="entry name" value="RimM_N_sf"/>
</dbReference>
<dbReference type="PANTHER" id="PTHR33692:SF1">
    <property type="entry name" value="RIBOSOME MATURATION FACTOR RIMM"/>
    <property type="match status" value="1"/>
</dbReference>
<keyword evidence="2 5" id="KW-0690">Ribosome biogenesis</keyword>
<name>A0ABR8YXL0_9MICO</name>
<gene>
    <name evidence="5 8" type="primary">rimM</name>
    <name evidence="8" type="ORF">H9624_00325</name>
</gene>
<comment type="domain">
    <text evidence="5">The PRC barrel domain binds ribosomal protein uS19.</text>
</comment>
<keyword evidence="9" id="KW-1185">Reference proteome</keyword>
<dbReference type="InterPro" id="IPR011033">
    <property type="entry name" value="PRC_barrel-like_sf"/>
</dbReference>
<feature type="domain" description="RimM N-terminal" evidence="6">
    <location>
        <begin position="4"/>
        <end position="83"/>
    </location>
</feature>
<evidence type="ECO:0000259" key="6">
    <source>
        <dbReference type="Pfam" id="PF01782"/>
    </source>
</evidence>
<evidence type="ECO:0000256" key="5">
    <source>
        <dbReference type="HAMAP-Rule" id="MF_00014"/>
    </source>
</evidence>
<dbReference type="Proteomes" id="UP000661894">
    <property type="component" value="Unassembled WGS sequence"/>
</dbReference>
<dbReference type="Gene3D" id="2.30.30.240">
    <property type="entry name" value="PRC-barrel domain"/>
    <property type="match status" value="1"/>
</dbReference>
<evidence type="ECO:0000256" key="1">
    <source>
        <dbReference type="ARBA" id="ARBA00022490"/>
    </source>
</evidence>
<comment type="similarity">
    <text evidence="5">Belongs to the RimM family.</text>
</comment>
<dbReference type="Pfam" id="PF01782">
    <property type="entry name" value="RimM"/>
    <property type="match status" value="1"/>
</dbReference>
<evidence type="ECO:0000313" key="9">
    <source>
        <dbReference type="Proteomes" id="UP000661894"/>
    </source>
</evidence>
<evidence type="ECO:0000256" key="2">
    <source>
        <dbReference type="ARBA" id="ARBA00022517"/>
    </source>
</evidence>
<comment type="subunit">
    <text evidence="5">Binds ribosomal protein uS19.</text>
</comment>
<dbReference type="InterPro" id="IPR002676">
    <property type="entry name" value="RimM_N"/>
</dbReference>
<keyword evidence="3 5" id="KW-0698">rRNA processing</keyword>
<dbReference type="HAMAP" id="MF_00014">
    <property type="entry name" value="Ribosome_mat_RimM"/>
    <property type="match status" value="1"/>
</dbReference>
<feature type="domain" description="Ribosome maturation factor RimM PRC barrel" evidence="7">
    <location>
        <begin position="96"/>
        <end position="163"/>
    </location>
</feature>
<comment type="subcellular location">
    <subcellularLocation>
        <location evidence="5">Cytoplasm</location>
    </subcellularLocation>
</comment>
<evidence type="ECO:0000259" key="7">
    <source>
        <dbReference type="Pfam" id="PF24986"/>
    </source>
</evidence>
<reference evidence="8 9" key="1">
    <citation type="submission" date="2020-08" db="EMBL/GenBank/DDBJ databases">
        <title>A Genomic Blueprint of the Chicken Gut Microbiome.</title>
        <authorList>
            <person name="Gilroy R."/>
            <person name="Ravi A."/>
            <person name="Getino M."/>
            <person name="Pursley I."/>
            <person name="Horton D.L."/>
            <person name="Alikhan N.-F."/>
            <person name="Baker D."/>
            <person name="Gharbi K."/>
            <person name="Hall N."/>
            <person name="Watson M."/>
            <person name="Adriaenssens E.M."/>
            <person name="Foster-Nyarko E."/>
            <person name="Jarju S."/>
            <person name="Secka A."/>
            <person name="Antonio M."/>
            <person name="Oren A."/>
            <person name="Chaudhuri R."/>
            <person name="La Ragione R.M."/>
            <person name="Hildebrand F."/>
            <person name="Pallen M.J."/>
        </authorList>
    </citation>
    <scope>NUCLEOTIDE SEQUENCE [LARGE SCALE GENOMIC DNA]</scope>
    <source>
        <strain evidence="8 9">Sa1BUA1</strain>
    </source>
</reference>
<keyword evidence="4 5" id="KW-0143">Chaperone</keyword>
<dbReference type="EMBL" id="JACSPO010000001">
    <property type="protein sequence ID" value="MBD8060765.1"/>
    <property type="molecule type" value="Genomic_DNA"/>
</dbReference>
<dbReference type="InterPro" id="IPR056792">
    <property type="entry name" value="PRC_RimM"/>
</dbReference>
<dbReference type="InterPro" id="IPR009000">
    <property type="entry name" value="Transl_B-barrel_sf"/>
</dbReference>
<organism evidence="8 9">
    <name type="scientific">Oceanitalea stevensii</name>
    <dbReference type="NCBI Taxonomy" id="2763072"/>
    <lineage>
        <taxon>Bacteria</taxon>
        <taxon>Bacillati</taxon>
        <taxon>Actinomycetota</taxon>
        <taxon>Actinomycetes</taxon>
        <taxon>Micrococcales</taxon>
        <taxon>Bogoriellaceae</taxon>
        <taxon>Georgenia</taxon>
    </lineage>
</organism>
<evidence type="ECO:0000313" key="8">
    <source>
        <dbReference type="EMBL" id="MBD8060765.1"/>
    </source>
</evidence>
<evidence type="ECO:0000256" key="4">
    <source>
        <dbReference type="ARBA" id="ARBA00023186"/>
    </source>
</evidence>
<dbReference type="NCBIfam" id="TIGR02273">
    <property type="entry name" value="16S_RimM"/>
    <property type="match status" value="1"/>
</dbReference>
<comment type="caution">
    <text evidence="8">The sequence shown here is derived from an EMBL/GenBank/DDBJ whole genome shotgun (WGS) entry which is preliminary data.</text>
</comment>
<proteinExistence type="inferred from homology"/>
<dbReference type="RefSeq" id="WP_251837940.1">
    <property type="nucleotide sequence ID" value="NZ_JACSPO010000001.1"/>
</dbReference>
<dbReference type="SUPFAM" id="SSF50447">
    <property type="entry name" value="Translation proteins"/>
    <property type="match status" value="1"/>
</dbReference>
<dbReference type="SUPFAM" id="SSF50346">
    <property type="entry name" value="PRC-barrel domain"/>
    <property type="match status" value="1"/>
</dbReference>
<comment type="function">
    <text evidence="5">An accessory protein needed during the final step in the assembly of 30S ribosomal subunit, possibly for assembly of the head region. Essential for efficient processing of 16S rRNA. May be needed both before and after RbfA during the maturation of 16S rRNA. It has affinity for free ribosomal 30S subunits but not for 70S ribosomes.</text>
</comment>
<sequence>MELVVARIGAPNGLHGLVRLEIRTDDPAGRFAPGTVLATDPPERGPLTVAASSERQGSWYVRFTEAPDRTAAEALRGTLLLAAPEEDAEEDAWYPHELVGLPVEDTEGRHLGTVAGIEHLPAQDLLVLTEEGGQRTLVPFVAEIVPVVDVPGRRVVIDPPRGLLAGEDDEA</sequence>
<evidence type="ECO:0000256" key="3">
    <source>
        <dbReference type="ARBA" id="ARBA00022552"/>
    </source>
</evidence>
<dbReference type="Gene3D" id="2.40.30.60">
    <property type="entry name" value="RimM"/>
    <property type="match status" value="1"/>
</dbReference>
<accession>A0ABR8YXL0</accession>
<dbReference type="InterPro" id="IPR011961">
    <property type="entry name" value="RimM"/>
</dbReference>